<gene>
    <name evidence="5" type="ORF">HCG48_15515</name>
</gene>
<dbReference type="InterPro" id="IPR011990">
    <property type="entry name" value="TPR-like_helical_dom_sf"/>
</dbReference>
<keyword evidence="2" id="KW-0175">Coiled coil</keyword>
<organism evidence="5 6">
    <name type="scientific">Oxynema aestuarii AP17</name>
    <dbReference type="NCBI Taxonomy" id="2064643"/>
    <lineage>
        <taxon>Bacteria</taxon>
        <taxon>Bacillati</taxon>
        <taxon>Cyanobacteriota</taxon>
        <taxon>Cyanophyceae</taxon>
        <taxon>Oscillatoriophycideae</taxon>
        <taxon>Oscillatoriales</taxon>
        <taxon>Oscillatoriaceae</taxon>
        <taxon>Oxynema</taxon>
        <taxon>Oxynema aestuarii</taxon>
    </lineage>
</organism>
<evidence type="ECO:0000256" key="2">
    <source>
        <dbReference type="SAM" id="Coils"/>
    </source>
</evidence>
<name>A0A6H1TZ01_9CYAN</name>
<dbReference type="Proteomes" id="UP000500857">
    <property type="component" value="Chromosome"/>
</dbReference>
<dbReference type="SUPFAM" id="SSF48452">
    <property type="entry name" value="TPR-like"/>
    <property type="match status" value="3"/>
</dbReference>
<feature type="coiled-coil region" evidence="2">
    <location>
        <begin position="551"/>
        <end position="581"/>
    </location>
</feature>
<dbReference type="EMBL" id="CP051167">
    <property type="protein sequence ID" value="QIZ71814.1"/>
    <property type="molecule type" value="Genomic_DNA"/>
</dbReference>
<dbReference type="Gene3D" id="1.25.40.10">
    <property type="entry name" value="Tetratricopeptide repeat domain"/>
    <property type="match status" value="3"/>
</dbReference>
<dbReference type="PANTHER" id="PTHR10098:SF108">
    <property type="entry name" value="TETRATRICOPEPTIDE REPEAT PROTEIN 28"/>
    <property type="match status" value="1"/>
</dbReference>
<dbReference type="SMART" id="SM00028">
    <property type="entry name" value="TPR"/>
    <property type="match status" value="9"/>
</dbReference>
<dbReference type="Pfam" id="PF13424">
    <property type="entry name" value="TPR_12"/>
    <property type="match status" value="3"/>
</dbReference>
<keyword evidence="6" id="KW-1185">Reference proteome</keyword>
<sequence length="859" mass="94934">MSFSVSLSLLLAFGLSGTTDRPFASLSPNPIVTLAQGASEDDARGDRLLEQGRQQFKNSQFREAAATWERALSVYRAEGDRRGELQAVGFLGMIYPYFGEYRKALEFAERQLALARELGDRQGESNAWGNFSVIYIYLGDFPRAIEVSEKLLELSRELDDRAGERSAIGNLGLIYLSRSQYGKAIEYIHKSLEMSREDGNKLNQSNGLGNLGVAYRAIGNYDRAIEYTEAQLEIAREIGNRQQEANALGNLGIIYIYKQQYNSAIEYNERQLAIAREIGDPRGAKNALGNIGIVDFLREDYGGAIARFNEVLSLTRQIGDRAGEANSLGNLAQAHLRSANYSEATNYAREQLALVRELGDRRAEANALMSLGGALLYDGRSQEAIPLLRQGIEVFESLVPGVSNENKITLLDTFGDSYDLLQQALVLVGRAEEALEVSERGRARAFVELLAQRRNPNSTAEIELDPPTIADITQVARDRQATLVEYSIVDAGLLIWVVTPEGNVHLRTVKFSPEQLQNLAEQGRVSAAGGVILNENEIAFANAVRGTRAALNFNQSAAQEQANAVEEIEEEREKLKELYNLLIKPIEDLLPDNPDARIVFIPDASLFLVPFPALIDDRDRYLIERYTLLSAPSIQVLQLTERRSPPSSSESGEGEFLVVGNPKMPPVYSLERNQLEPLRALPYAQAEAIEIAKIVKTLALVGEKATEALLKQRMTQARVIHLATHGLIDDRHAMDSAIAVTPDSDNDGLLTAEEIFELDLKADLVVLSACETGLGEITGDGVVGLSRSFLSAGSRSVLVSLWSVRDDSTAFLMREFYREFDRTGDKAHALRQAMLVTMDREQYAHPFHWAAFTLIGAAD</sequence>
<dbReference type="GO" id="GO:0033130">
    <property type="term" value="F:acetylcholine receptor binding"/>
    <property type="evidence" value="ECO:0007669"/>
    <property type="project" value="InterPro"/>
</dbReference>
<evidence type="ECO:0000313" key="5">
    <source>
        <dbReference type="EMBL" id="QIZ71814.1"/>
    </source>
</evidence>
<evidence type="ECO:0000313" key="6">
    <source>
        <dbReference type="Proteomes" id="UP000500857"/>
    </source>
</evidence>
<dbReference type="RefSeq" id="WP_168569966.1">
    <property type="nucleotide sequence ID" value="NZ_CP051167.1"/>
</dbReference>
<dbReference type="Pfam" id="PF10579">
    <property type="entry name" value="Rapsyn_N"/>
    <property type="match status" value="1"/>
</dbReference>
<reference evidence="5 6" key="1">
    <citation type="submission" date="2020-04" db="EMBL/GenBank/DDBJ databases">
        <authorList>
            <person name="Basu S."/>
            <person name="Maruthanayagam V."/>
            <person name="Chakraborty S."/>
            <person name="Pramanik A."/>
            <person name="Mukherjee J."/>
            <person name="Brink B."/>
        </authorList>
    </citation>
    <scope>NUCLEOTIDE SEQUENCE [LARGE SCALE GENOMIC DNA]</scope>
    <source>
        <strain evidence="5 6">AP17</strain>
    </source>
</reference>
<dbReference type="PROSITE" id="PS50005">
    <property type="entry name" value="TPR"/>
    <property type="match status" value="3"/>
</dbReference>
<dbReference type="KEGG" id="oxy:HCG48_15515"/>
<keyword evidence="1" id="KW-0802">TPR repeat</keyword>
<feature type="domain" description="CHAT" evidence="4">
    <location>
        <begin position="573"/>
        <end position="857"/>
    </location>
</feature>
<accession>A0A6H1TZ01</accession>
<dbReference type="PROSITE" id="PS00018">
    <property type="entry name" value="EF_HAND_1"/>
    <property type="match status" value="1"/>
</dbReference>
<feature type="domain" description="Rapsyn myristoylation/linker region N-terminal" evidence="3">
    <location>
        <begin position="47"/>
        <end position="120"/>
    </location>
</feature>
<dbReference type="AlphaFoldDB" id="A0A6H1TZ01"/>
<proteinExistence type="predicted"/>
<feature type="repeat" description="TPR" evidence="1">
    <location>
        <begin position="205"/>
        <end position="238"/>
    </location>
</feature>
<dbReference type="InterPro" id="IPR018247">
    <property type="entry name" value="EF_Hand_1_Ca_BS"/>
</dbReference>
<dbReference type="Pfam" id="PF12770">
    <property type="entry name" value="CHAT"/>
    <property type="match status" value="1"/>
</dbReference>
<feature type="repeat" description="TPR" evidence="1">
    <location>
        <begin position="165"/>
        <end position="198"/>
    </location>
</feature>
<dbReference type="InterPro" id="IPR019734">
    <property type="entry name" value="TPR_rpt"/>
</dbReference>
<evidence type="ECO:0000256" key="1">
    <source>
        <dbReference type="PROSITE-ProRule" id="PRU00339"/>
    </source>
</evidence>
<dbReference type="GO" id="GO:0043495">
    <property type="term" value="F:protein-membrane adaptor activity"/>
    <property type="evidence" value="ECO:0007669"/>
    <property type="project" value="InterPro"/>
</dbReference>
<protein>
    <submittedName>
        <fullName evidence="5">CHAT domain-containing protein</fullName>
    </submittedName>
</protein>
<dbReference type="PANTHER" id="PTHR10098">
    <property type="entry name" value="RAPSYN-RELATED"/>
    <property type="match status" value="1"/>
</dbReference>
<dbReference type="InterPro" id="IPR019568">
    <property type="entry name" value="Rapsyn_myristoylation/link_N"/>
</dbReference>
<dbReference type="InterPro" id="IPR024983">
    <property type="entry name" value="CHAT_dom"/>
</dbReference>
<evidence type="ECO:0000259" key="4">
    <source>
        <dbReference type="Pfam" id="PF12770"/>
    </source>
</evidence>
<feature type="repeat" description="TPR" evidence="1">
    <location>
        <begin position="125"/>
        <end position="158"/>
    </location>
</feature>
<evidence type="ECO:0000259" key="3">
    <source>
        <dbReference type="Pfam" id="PF10579"/>
    </source>
</evidence>